<name>A0ABT4AVE6_9ACTN</name>
<dbReference type="PANTHER" id="PTHR35007">
    <property type="entry name" value="INTEGRAL MEMBRANE PROTEIN-RELATED"/>
    <property type="match status" value="1"/>
</dbReference>
<proteinExistence type="predicted"/>
<keyword evidence="1" id="KW-1133">Transmembrane helix</keyword>
<keyword evidence="1" id="KW-0812">Transmembrane</keyword>
<dbReference type="EMBL" id="JAPNTZ010000002">
    <property type="protein sequence ID" value="MCY1137400.1"/>
    <property type="molecule type" value="Genomic_DNA"/>
</dbReference>
<protein>
    <recommendedName>
        <fullName evidence="4">Tight adherence protein B</fullName>
    </recommendedName>
</protein>
<comment type="caution">
    <text evidence="2">The sequence shown here is derived from an EMBL/GenBank/DDBJ whole genome shotgun (WGS) entry which is preliminary data.</text>
</comment>
<evidence type="ECO:0000313" key="3">
    <source>
        <dbReference type="Proteomes" id="UP001151002"/>
    </source>
</evidence>
<reference evidence="2" key="1">
    <citation type="submission" date="2022-11" db="EMBL/GenBank/DDBJ databases">
        <authorList>
            <person name="Somphong A."/>
            <person name="Phongsopitanun W."/>
        </authorList>
    </citation>
    <scope>NUCLEOTIDE SEQUENCE</scope>
    <source>
        <strain evidence="2">Pm04-4</strain>
    </source>
</reference>
<feature type="transmembrane region" description="Helical" evidence="1">
    <location>
        <begin position="48"/>
        <end position="76"/>
    </location>
</feature>
<keyword evidence="3" id="KW-1185">Reference proteome</keyword>
<organism evidence="2 3">
    <name type="scientific">Paractinoplanes pyxinae</name>
    <dbReference type="NCBI Taxonomy" id="2997416"/>
    <lineage>
        <taxon>Bacteria</taxon>
        <taxon>Bacillati</taxon>
        <taxon>Actinomycetota</taxon>
        <taxon>Actinomycetes</taxon>
        <taxon>Micromonosporales</taxon>
        <taxon>Micromonosporaceae</taxon>
        <taxon>Paractinoplanes</taxon>
    </lineage>
</organism>
<evidence type="ECO:0008006" key="4">
    <source>
        <dbReference type="Google" id="ProtNLM"/>
    </source>
</evidence>
<feature type="transmembrane region" description="Helical" evidence="1">
    <location>
        <begin position="178"/>
        <end position="195"/>
    </location>
</feature>
<gene>
    <name evidence="2" type="ORF">OWR29_05260</name>
</gene>
<sequence length="235" mass="23450">MTWGPLLLVVGALVVVLPIGRIRSAPRVSVVALGRRVAAYASVAPKQALAGGIAGAGVVGLLLGGPVAAAIACAYAGLGGRAWLRRVARRRAAAERSAALDALAGLAADLRAGLPPAEARSNEGDRLRRLTGSVWHLAERTGAPAADLVERIEADARATDRAGAAAAAQAAGAQATSMLLAALPLAGLGLGVLMGADPFHVLLRTPLGAACGLAAVVLQAAGLLWSERLVGGVTR</sequence>
<feature type="transmembrane region" description="Helical" evidence="1">
    <location>
        <begin position="207"/>
        <end position="225"/>
    </location>
</feature>
<dbReference type="PANTHER" id="PTHR35007:SF4">
    <property type="entry name" value="CONSERVED TRANSMEMBRANE PROTEIN-RELATED"/>
    <property type="match status" value="1"/>
</dbReference>
<keyword evidence="1" id="KW-0472">Membrane</keyword>
<dbReference type="Proteomes" id="UP001151002">
    <property type="component" value="Unassembled WGS sequence"/>
</dbReference>
<accession>A0ABT4AVE6</accession>
<evidence type="ECO:0000313" key="2">
    <source>
        <dbReference type="EMBL" id="MCY1137400.1"/>
    </source>
</evidence>
<dbReference type="RefSeq" id="WP_267561353.1">
    <property type="nucleotide sequence ID" value="NZ_JAPNTZ010000002.1"/>
</dbReference>
<evidence type="ECO:0000256" key="1">
    <source>
        <dbReference type="SAM" id="Phobius"/>
    </source>
</evidence>